<accession>A0ABY5SF43</accession>
<reference evidence="2" key="1">
    <citation type="submission" date="2022-01" db="EMBL/GenBank/DDBJ databases">
        <title>Paenibacillus spongiae sp. nov., isolated from marine sponge.</title>
        <authorList>
            <person name="Li Z."/>
            <person name="Zhang M."/>
        </authorList>
    </citation>
    <scope>NUCLEOTIDE SEQUENCE</scope>
    <source>
        <strain evidence="2">PHS-Z3</strain>
    </source>
</reference>
<evidence type="ECO:0000313" key="3">
    <source>
        <dbReference type="Proteomes" id="UP001057877"/>
    </source>
</evidence>
<dbReference type="RefSeq" id="WP_258387357.1">
    <property type="nucleotide sequence ID" value="NZ_CP091430.1"/>
</dbReference>
<sequence length="62" mass="7112">MRETAEQIKLERSLDRYVEQKAEGFICKLQAVKSDPIGLGLYARTKMSYTDSPAPAFMLKRM</sequence>
<organism evidence="2 3">
    <name type="scientific">Paenibacillus spongiae</name>
    <dbReference type="NCBI Taxonomy" id="2909671"/>
    <lineage>
        <taxon>Bacteria</taxon>
        <taxon>Bacillati</taxon>
        <taxon>Bacillota</taxon>
        <taxon>Bacilli</taxon>
        <taxon>Bacillales</taxon>
        <taxon>Paenibacillaceae</taxon>
        <taxon>Paenibacillus</taxon>
    </lineage>
</organism>
<dbReference type="EMBL" id="CP091430">
    <property type="protein sequence ID" value="UVI31293.1"/>
    <property type="molecule type" value="Genomic_DNA"/>
</dbReference>
<proteinExistence type="predicted"/>
<evidence type="ECO:0000259" key="1">
    <source>
        <dbReference type="Pfam" id="PF05504"/>
    </source>
</evidence>
<protein>
    <submittedName>
        <fullName evidence="2">Ger(X)C family spore germination C-terminal domain-containing protein</fullName>
    </submittedName>
</protein>
<dbReference type="Pfam" id="PF05504">
    <property type="entry name" value="Spore_GerAC"/>
    <property type="match status" value="1"/>
</dbReference>
<name>A0ABY5SF43_9BACL</name>
<keyword evidence="3" id="KW-1185">Reference proteome</keyword>
<dbReference type="InterPro" id="IPR046953">
    <property type="entry name" value="Spore_GerAC-like_C"/>
</dbReference>
<dbReference type="Proteomes" id="UP001057877">
    <property type="component" value="Chromosome"/>
</dbReference>
<gene>
    <name evidence="2" type="ORF">L1F29_05465</name>
</gene>
<dbReference type="Gene3D" id="3.30.300.210">
    <property type="entry name" value="Nutrient germinant receptor protein C, domain 3"/>
    <property type="match status" value="1"/>
</dbReference>
<evidence type="ECO:0000313" key="2">
    <source>
        <dbReference type="EMBL" id="UVI31293.1"/>
    </source>
</evidence>
<feature type="domain" description="Spore germination GerAC-like C-terminal" evidence="1">
    <location>
        <begin position="7"/>
        <end position="46"/>
    </location>
</feature>
<dbReference type="InterPro" id="IPR038501">
    <property type="entry name" value="Spore_GerAC_C_sf"/>
</dbReference>